<feature type="domain" description="FAD-binding PCMH-type" evidence="7">
    <location>
        <begin position="57"/>
        <end position="230"/>
    </location>
</feature>
<gene>
    <name evidence="8" type="ORF">N656DRAFT_782736</name>
</gene>
<name>A0AAN6T8W0_9PEZI</name>
<dbReference type="AlphaFoldDB" id="A0AAN6T8W0"/>
<keyword evidence="5" id="KW-0560">Oxidoreductase</keyword>
<evidence type="ECO:0000256" key="4">
    <source>
        <dbReference type="ARBA" id="ARBA00022827"/>
    </source>
</evidence>
<dbReference type="InterPro" id="IPR016166">
    <property type="entry name" value="FAD-bd_PCMH"/>
</dbReference>
<dbReference type="RefSeq" id="XP_064667095.1">
    <property type="nucleotide sequence ID" value="XM_064815814.1"/>
</dbReference>
<dbReference type="GeneID" id="89939939"/>
<dbReference type="Pfam" id="PF08031">
    <property type="entry name" value="BBE"/>
    <property type="match status" value="1"/>
</dbReference>
<dbReference type="PROSITE" id="PS51387">
    <property type="entry name" value="FAD_PCMH"/>
    <property type="match status" value="1"/>
</dbReference>
<dbReference type="InterPro" id="IPR012951">
    <property type="entry name" value="BBE"/>
</dbReference>
<dbReference type="Proteomes" id="UP001302812">
    <property type="component" value="Unassembled WGS sequence"/>
</dbReference>
<dbReference type="SUPFAM" id="SSF56176">
    <property type="entry name" value="FAD-binding/transporter-associated domain-like"/>
    <property type="match status" value="1"/>
</dbReference>
<dbReference type="GO" id="GO:0016491">
    <property type="term" value="F:oxidoreductase activity"/>
    <property type="evidence" value="ECO:0007669"/>
    <property type="project" value="UniProtKB-KW"/>
</dbReference>
<keyword evidence="3" id="KW-0285">Flavoprotein</keyword>
<reference evidence="8" key="1">
    <citation type="journal article" date="2023" name="Mol. Phylogenet. Evol.">
        <title>Genome-scale phylogeny and comparative genomics of the fungal order Sordariales.</title>
        <authorList>
            <person name="Hensen N."/>
            <person name="Bonometti L."/>
            <person name="Westerberg I."/>
            <person name="Brannstrom I.O."/>
            <person name="Guillou S."/>
            <person name="Cros-Aarteil S."/>
            <person name="Calhoun S."/>
            <person name="Haridas S."/>
            <person name="Kuo A."/>
            <person name="Mondo S."/>
            <person name="Pangilinan J."/>
            <person name="Riley R."/>
            <person name="LaButti K."/>
            <person name="Andreopoulos B."/>
            <person name="Lipzen A."/>
            <person name="Chen C."/>
            <person name="Yan M."/>
            <person name="Daum C."/>
            <person name="Ng V."/>
            <person name="Clum A."/>
            <person name="Steindorff A."/>
            <person name="Ohm R.A."/>
            <person name="Martin F."/>
            <person name="Silar P."/>
            <person name="Natvig D.O."/>
            <person name="Lalanne C."/>
            <person name="Gautier V."/>
            <person name="Ament-Velasquez S.L."/>
            <person name="Kruys A."/>
            <person name="Hutchinson M.I."/>
            <person name="Powell A.J."/>
            <person name="Barry K."/>
            <person name="Miller A.N."/>
            <person name="Grigoriev I.V."/>
            <person name="Debuchy R."/>
            <person name="Gladieux P."/>
            <person name="Hiltunen Thoren M."/>
            <person name="Johannesson H."/>
        </authorList>
    </citation>
    <scope>NUCLEOTIDE SEQUENCE</scope>
    <source>
        <strain evidence="8">CBS 508.74</strain>
    </source>
</reference>
<evidence type="ECO:0000313" key="9">
    <source>
        <dbReference type="Proteomes" id="UP001302812"/>
    </source>
</evidence>
<accession>A0AAN6T8W0</accession>
<dbReference type="PANTHER" id="PTHR42973:SF39">
    <property type="entry name" value="FAD-BINDING PCMH-TYPE DOMAIN-CONTAINING PROTEIN"/>
    <property type="match status" value="1"/>
</dbReference>
<evidence type="ECO:0000256" key="6">
    <source>
        <dbReference type="SAM" id="SignalP"/>
    </source>
</evidence>
<dbReference type="InterPro" id="IPR006094">
    <property type="entry name" value="Oxid_FAD_bind_N"/>
</dbReference>
<organism evidence="8 9">
    <name type="scientific">Canariomyces notabilis</name>
    <dbReference type="NCBI Taxonomy" id="2074819"/>
    <lineage>
        <taxon>Eukaryota</taxon>
        <taxon>Fungi</taxon>
        <taxon>Dikarya</taxon>
        <taxon>Ascomycota</taxon>
        <taxon>Pezizomycotina</taxon>
        <taxon>Sordariomycetes</taxon>
        <taxon>Sordariomycetidae</taxon>
        <taxon>Sordariales</taxon>
        <taxon>Chaetomiaceae</taxon>
        <taxon>Canariomyces</taxon>
    </lineage>
</organism>
<dbReference type="InterPro" id="IPR050416">
    <property type="entry name" value="FAD-linked_Oxidoreductase"/>
</dbReference>
<feature type="chain" id="PRO_5042937500" evidence="6">
    <location>
        <begin position="18"/>
        <end position="497"/>
    </location>
</feature>
<dbReference type="Gene3D" id="3.30.465.10">
    <property type="match status" value="1"/>
</dbReference>
<keyword evidence="4" id="KW-0274">FAD</keyword>
<evidence type="ECO:0000256" key="1">
    <source>
        <dbReference type="ARBA" id="ARBA00001974"/>
    </source>
</evidence>
<keyword evidence="9" id="KW-1185">Reference proteome</keyword>
<evidence type="ECO:0000256" key="5">
    <source>
        <dbReference type="ARBA" id="ARBA00023002"/>
    </source>
</evidence>
<comment type="cofactor">
    <cofactor evidence="1">
        <name>FAD</name>
        <dbReference type="ChEBI" id="CHEBI:57692"/>
    </cofactor>
</comment>
<dbReference type="Gene3D" id="3.40.462.20">
    <property type="match status" value="1"/>
</dbReference>
<evidence type="ECO:0000313" key="8">
    <source>
        <dbReference type="EMBL" id="KAK4109525.1"/>
    </source>
</evidence>
<comment type="similarity">
    <text evidence="2">Belongs to the oxygen-dependent FAD-linked oxidoreductase family.</text>
</comment>
<evidence type="ECO:0000256" key="3">
    <source>
        <dbReference type="ARBA" id="ARBA00022630"/>
    </source>
</evidence>
<dbReference type="EMBL" id="MU853355">
    <property type="protein sequence ID" value="KAK4109525.1"/>
    <property type="molecule type" value="Genomic_DNA"/>
</dbReference>
<evidence type="ECO:0000256" key="2">
    <source>
        <dbReference type="ARBA" id="ARBA00005466"/>
    </source>
</evidence>
<dbReference type="Pfam" id="PF01565">
    <property type="entry name" value="FAD_binding_4"/>
    <property type="match status" value="1"/>
</dbReference>
<feature type="signal peptide" evidence="6">
    <location>
        <begin position="1"/>
        <end position="17"/>
    </location>
</feature>
<comment type="caution">
    <text evidence="8">The sequence shown here is derived from an EMBL/GenBank/DDBJ whole genome shotgun (WGS) entry which is preliminary data.</text>
</comment>
<sequence length="497" mass="54452">MWLSSALCSALAVLGSAANPLTRRTALDDCLIAAQVPVDAPGTADWEADARAFNQRLQYTPAAIAVPTTVEHIRAAVSCAAKIGVKVNPKSGGHSYASFGLGGENGHLVVQLDRMNNVTLNNATHIATVQPGARLGHVATLLYQQGKRAFSHGTCPGVGVAGHALHGGFGFSSHTYGLALDWIAGATVVLANGSVVEASESENQELFWALRGAGSNFGIVASFRFKTFPAPPELTTYEVNLPWRNASAMVAGWASLQDWLSTGGMPKEMNMRLLGNGYQTVLQGMYHGNSTALRTAIQPLLTRLNSTLSNVEQSDWMGAFSHYSYSRTIDITGPYNQTETFYSKSLVTPALPPSVLQNVADYWVQKARRNSRSWYIIVDMYGGPNSAITRMPANATSFAYRDPVQNLFLYQFYDRTMWGSYPSDGFSFLDDWVKSFTDGLNATQWGMYINYADPRMNRTLAQDVYYRQGLHRLSQLKKQFDPAELFYYPQAIEPATA</sequence>
<keyword evidence="6" id="KW-0732">Signal</keyword>
<dbReference type="GO" id="GO:0071949">
    <property type="term" value="F:FAD binding"/>
    <property type="evidence" value="ECO:0007669"/>
    <property type="project" value="InterPro"/>
</dbReference>
<evidence type="ECO:0000259" key="7">
    <source>
        <dbReference type="PROSITE" id="PS51387"/>
    </source>
</evidence>
<dbReference type="InterPro" id="IPR036318">
    <property type="entry name" value="FAD-bd_PCMH-like_sf"/>
</dbReference>
<dbReference type="InterPro" id="IPR016169">
    <property type="entry name" value="FAD-bd_PCMH_sub2"/>
</dbReference>
<proteinExistence type="inferred from homology"/>
<protein>
    <submittedName>
        <fullName evidence="8">Glucooligosaccharide oxidase</fullName>
    </submittedName>
</protein>
<dbReference type="PANTHER" id="PTHR42973">
    <property type="entry name" value="BINDING OXIDOREDUCTASE, PUTATIVE (AFU_ORTHOLOGUE AFUA_1G17690)-RELATED"/>
    <property type="match status" value="1"/>
</dbReference>
<reference evidence="8" key="2">
    <citation type="submission" date="2023-05" db="EMBL/GenBank/DDBJ databases">
        <authorList>
            <consortium name="Lawrence Berkeley National Laboratory"/>
            <person name="Steindorff A."/>
            <person name="Hensen N."/>
            <person name="Bonometti L."/>
            <person name="Westerberg I."/>
            <person name="Brannstrom I.O."/>
            <person name="Guillou S."/>
            <person name="Cros-Aarteil S."/>
            <person name="Calhoun S."/>
            <person name="Haridas S."/>
            <person name="Kuo A."/>
            <person name="Mondo S."/>
            <person name="Pangilinan J."/>
            <person name="Riley R."/>
            <person name="Labutti K."/>
            <person name="Andreopoulos B."/>
            <person name="Lipzen A."/>
            <person name="Chen C."/>
            <person name="Yanf M."/>
            <person name="Daum C."/>
            <person name="Ng V."/>
            <person name="Clum A."/>
            <person name="Ohm R."/>
            <person name="Martin F."/>
            <person name="Silar P."/>
            <person name="Natvig D."/>
            <person name="Lalanne C."/>
            <person name="Gautier V."/>
            <person name="Ament-Velasquez S.L."/>
            <person name="Kruys A."/>
            <person name="Hutchinson M.I."/>
            <person name="Powell A.J."/>
            <person name="Barry K."/>
            <person name="Miller A.N."/>
            <person name="Grigoriev I.V."/>
            <person name="Debuchy R."/>
            <person name="Gladieux P."/>
            <person name="Thoren M.H."/>
            <person name="Johannesson H."/>
        </authorList>
    </citation>
    <scope>NUCLEOTIDE SEQUENCE</scope>
    <source>
        <strain evidence="8">CBS 508.74</strain>
    </source>
</reference>